<dbReference type="CDD" id="cd07035">
    <property type="entry name" value="TPP_PYR_POX_like"/>
    <property type="match status" value="1"/>
</dbReference>
<proteinExistence type="predicted"/>
<dbReference type="SUPFAM" id="SSF52518">
    <property type="entry name" value="Thiamin diphosphate-binding fold (THDP-binding)"/>
    <property type="match status" value="2"/>
</dbReference>
<dbReference type="Pfam" id="PF02776">
    <property type="entry name" value="TPP_enzyme_N"/>
    <property type="match status" value="1"/>
</dbReference>
<dbReference type="GO" id="GO:0016831">
    <property type="term" value="F:carboxy-lyase activity"/>
    <property type="evidence" value="ECO:0007669"/>
    <property type="project" value="UniProtKB-KW"/>
</dbReference>
<dbReference type="AlphaFoldDB" id="A0A7R9EEY0"/>
<dbReference type="InterPro" id="IPR051818">
    <property type="entry name" value="TPP_dependent_decarboxylase"/>
</dbReference>
<accession>A0A7R9EEY0</accession>
<protein>
    <recommendedName>
        <fullName evidence="4">Thiamine pyrophosphate enzyme N-terminal TPP-binding domain-containing protein</fullName>
    </recommendedName>
</protein>
<feature type="domain" description="Thiamine pyrophosphate enzyme N-terminal TPP-binding" evidence="4">
    <location>
        <begin position="67"/>
        <end position="165"/>
    </location>
</feature>
<dbReference type="GO" id="GO:0030976">
    <property type="term" value="F:thiamine pyrophosphate binding"/>
    <property type="evidence" value="ECO:0007669"/>
    <property type="project" value="InterPro"/>
</dbReference>
<evidence type="ECO:0000256" key="2">
    <source>
        <dbReference type="ARBA" id="ARBA00023239"/>
    </source>
</evidence>
<sequence length="522" mass="57378">MFSMQKLLVPLRDAVRRSCQLKAMKAASTIVEGNIQEFQVREQEKRNEETSHLTELVRDFLDPADFYRALQNIGIEFFCGVPDSLLKENHVITANEGNAIGLAAGYHLASGKAGLVYLQNSGIGNTVNPLLSLAAPEVYSIPMLLLIGWRGEPGKRDEPQHILQGQVTPGMLNSLGIPFSTLPDFLDGAKNTLENAKKYIDKHSSPYALLVKRQTFLPYKLPKQNPEFQMSREQAVQIIVDGLHDSDIVVSTTGMLSRELFEYRVVKEQGHERDFLTVGSMGHASSIALGIALRKQNRQSALYLSSTLAPAAPPSLSTAWTGPQSMFSKPSVTTPSQYPAPALAIGSREGHYLSRFLAPMGSPGFPHWTRPGSSGGVILLRLLSPFLPPTATSRCRDYLLPPTATHVSGTISYLPPRLTLPGLLPSAHRDTRVARTPSLHSSTLTIGWSSSSAVPRGYTPAAPARLHRQKTLKKTAASKQYSTRGPIFYCNHQTPERQHSAPSSDPRDRRLETSVTRRLDFD</sequence>
<evidence type="ECO:0000256" key="1">
    <source>
        <dbReference type="ARBA" id="ARBA00022793"/>
    </source>
</evidence>
<organism evidence="5">
    <name type="scientific">Timema monikensis</name>
    <dbReference type="NCBI Taxonomy" id="170555"/>
    <lineage>
        <taxon>Eukaryota</taxon>
        <taxon>Metazoa</taxon>
        <taxon>Ecdysozoa</taxon>
        <taxon>Arthropoda</taxon>
        <taxon>Hexapoda</taxon>
        <taxon>Insecta</taxon>
        <taxon>Pterygota</taxon>
        <taxon>Neoptera</taxon>
        <taxon>Polyneoptera</taxon>
        <taxon>Phasmatodea</taxon>
        <taxon>Timematodea</taxon>
        <taxon>Timematoidea</taxon>
        <taxon>Timematidae</taxon>
        <taxon>Timema</taxon>
    </lineage>
</organism>
<evidence type="ECO:0000259" key="4">
    <source>
        <dbReference type="Pfam" id="PF02776"/>
    </source>
</evidence>
<dbReference type="EMBL" id="OB795849">
    <property type="protein sequence ID" value="CAD7432751.1"/>
    <property type="molecule type" value="Genomic_DNA"/>
</dbReference>
<gene>
    <name evidence="5" type="ORF">TMSB3V08_LOCUS9450</name>
</gene>
<evidence type="ECO:0000313" key="5">
    <source>
        <dbReference type="EMBL" id="CAD7432751.1"/>
    </source>
</evidence>
<reference evidence="5" key="1">
    <citation type="submission" date="2020-11" db="EMBL/GenBank/DDBJ databases">
        <authorList>
            <person name="Tran Van P."/>
        </authorList>
    </citation>
    <scope>NUCLEOTIDE SEQUENCE</scope>
</reference>
<dbReference type="Gene3D" id="3.40.50.970">
    <property type="match status" value="2"/>
</dbReference>
<feature type="compositionally biased region" description="Basic and acidic residues" evidence="3">
    <location>
        <begin position="494"/>
        <end position="522"/>
    </location>
</feature>
<keyword evidence="1" id="KW-0210">Decarboxylase</keyword>
<dbReference type="InterPro" id="IPR029061">
    <property type="entry name" value="THDP-binding"/>
</dbReference>
<dbReference type="PANTHER" id="PTHR42818:SF1">
    <property type="entry name" value="SULFOPYRUVATE DECARBOXYLASE"/>
    <property type="match status" value="1"/>
</dbReference>
<keyword evidence="2" id="KW-0456">Lyase</keyword>
<name>A0A7R9EEY0_9NEOP</name>
<evidence type="ECO:0000256" key="3">
    <source>
        <dbReference type="SAM" id="MobiDB-lite"/>
    </source>
</evidence>
<feature type="region of interest" description="Disordered" evidence="3">
    <location>
        <begin position="493"/>
        <end position="522"/>
    </location>
</feature>
<dbReference type="PANTHER" id="PTHR42818">
    <property type="entry name" value="SULFOPYRUVATE DECARBOXYLASE SUBUNIT ALPHA"/>
    <property type="match status" value="1"/>
</dbReference>
<dbReference type="InterPro" id="IPR012001">
    <property type="entry name" value="Thiamin_PyroP_enz_TPP-bd_dom"/>
</dbReference>